<accession>A0ABR1YTZ2</accession>
<dbReference type="Proteomes" id="UP001492380">
    <property type="component" value="Unassembled WGS sequence"/>
</dbReference>
<proteinExistence type="predicted"/>
<reference evidence="2 3" key="1">
    <citation type="submission" date="2024-04" db="EMBL/GenBank/DDBJ databases">
        <title>Phyllosticta paracitricarpa is synonymous to the EU quarantine fungus P. citricarpa based on phylogenomic analyses.</title>
        <authorList>
            <consortium name="Lawrence Berkeley National Laboratory"/>
            <person name="Van Ingen-Buijs V.A."/>
            <person name="Van Westerhoven A.C."/>
            <person name="Haridas S."/>
            <person name="Skiadas P."/>
            <person name="Martin F."/>
            <person name="Groenewald J.Z."/>
            <person name="Crous P.W."/>
            <person name="Seidl M.F."/>
        </authorList>
    </citation>
    <scope>NUCLEOTIDE SEQUENCE [LARGE SCALE GENOMIC DNA]</scope>
    <source>
        <strain evidence="2 3">CBS 123374</strain>
    </source>
</reference>
<feature type="region of interest" description="Disordered" evidence="1">
    <location>
        <begin position="13"/>
        <end position="50"/>
    </location>
</feature>
<evidence type="ECO:0000256" key="1">
    <source>
        <dbReference type="SAM" id="MobiDB-lite"/>
    </source>
</evidence>
<keyword evidence="3" id="KW-1185">Reference proteome</keyword>
<dbReference type="EMBL" id="JBBWRZ010000004">
    <property type="protein sequence ID" value="KAK8238319.1"/>
    <property type="molecule type" value="Genomic_DNA"/>
</dbReference>
<evidence type="ECO:0000313" key="2">
    <source>
        <dbReference type="EMBL" id="KAK8238319.1"/>
    </source>
</evidence>
<name>A0ABR1YTZ2_9PEZI</name>
<sequence>MWPVSIQIIKSRPVHAQREHSSTPDLGVDISFTSHGEAKNPATFPSSSSLSPAPNPLALVSPAVPSLAAYAPPSHFPYPLPPIRLSPPYPSSRVPYLHAAKRPSANPSIFKAVPPSMSTQLRRIWEGYRSTVKRHNHTLFVASPMPLDTAVMESPTPLPTPLIASPTAPTMAEGPIMRASAVSGQRWARKEEYNTVVFLVNIGLLRHAHFCSYVELKRE</sequence>
<organism evidence="2 3">
    <name type="scientific">Phyllosticta capitalensis</name>
    <dbReference type="NCBI Taxonomy" id="121624"/>
    <lineage>
        <taxon>Eukaryota</taxon>
        <taxon>Fungi</taxon>
        <taxon>Dikarya</taxon>
        <taxon>Ascomycota</taxon>
        <taxon>Pezizomycotina</taxon>
        <taxon>Dothideomycetes</taxon>
        <taxon>Dothideomycetes incertae sedis</taxon>
        <taxon>Botryosphaeriales</taxon>
        <taxon>Phyllostictaceae</taxon>
        <taxon>Phyllosticta</taxon>
    </lineage>
</organism>
<evidence type="ECO:0000313" key="3">
    <source>
        <dbReference type="Proteomes" id="UP001492380"/>
    </source>
</evidence>
<gene>
    <name evidence="2" type="ORF">HDK90DRAFT_222756</name>
</gene>
<protein>
    <submittedName>
        <fullName evidence="2">Uncharacterized protein</fullName>
    </submittedName>
</protein>
<comment type="caution">
    <text evidence="2">The sequence shown here is derived from an EMBL/GenBank/DDBJ whole genome shotgun (WGS) entry which is preliminary data.</text>
</comment>